<dbReference type="InterPro" id="IPR033985">
    <property type="entry name" value="SusD-like_N"/>
</dbReference>
<evidence type="ECO:0000256" key="2">
    <source>
        <dbReference type="ARBA" id="ARBA00006275"/>
    </source>
</evidence>
<evidence type="ECO:0000259" key="8">
    <source>
        <dbReference type="Pfam" id="PF14322"/>
    </source>
</evidence>
<feature type="domain" description="SusD-like N-terminal" evidence="8">
    <location>
        <begin position="22"/>
        <end position="209"/>
    </location>
</feature>
<evidence type="ECO:0000256" key="4">
    <source>
        <dbReference type="ARBA" id="ARBA00023136"/>
    </source>
</evidence>
<dbReference type="SUPFAM" id="SSF48452">
    <property type="entry name" value="TPR-like"/>
    <property type="match status" value="1"/>
</dbReference>
<evidence type="ECO:0000256" key="3">
    <source>
        <dbReference type="ARBA" id="ARBA00022729"/>
    </source>
</evidence>
<feature type="signal peptide" evidence="6">
    <location>
        <begin position="1"/>
        <end position="20"/>
    </location>
</feature>
<organism evidence="9 10">
    <name type="scientific">Dysgonomonas termitidis</name>
    <dbReference type="NCBI Taxonomy" id="1516126"/>
    <lineage>
        <taxon>Bacteria</taxon>
        <taxon>Pseudomonadati</taxon>
        <taxon>Bacteroidota</taxon>
        <taxon>Bacteroidia</taxon>
        <taxon>Bacteroidales</taxon>
        <taxon>Dysgonomonadaceae</taxon>
        <taxon>Dysgonomonas</taxon>
    </lineage>
</organism>
<comment type="similarity">
    <text evidence="2">Belongs to the SusD family.</text>
</comment>
<protein>
    <submittedName>
        <fullName evidence="9">RagB/SusD family nutrient uptake outer membrane protein</fullName>
    </submittedName>
</protein>
<feature type="domain" description="RagB/SusD" evidence="7">
    <location>
        <begin position="287"/>
        <end position="608"/>
    </location>
</feature>
<dbReference type="EMBL" id="JBHSGN010000072">
    <property type="protein sequence ID" value="MFC4674359.1"/>
    <property type="molecule type" value="Genomic_DNA"/>
</dbReference>
<reference evidence="10" key="1">
    <citation type="journal article" date="2019" name="Int. J. Syst. Evol. Microbiol.">
        <title>The Global Catalogue of Microorganisms (GCM) 10K type strain sequencing project: providing services to taxonomists for standard genome sequencing and annotation.</title>
        <authorList>
            <consortium name="The Broad Institute Genomics Platform"/>
            <consortium name="The Broad Institute Genome Sequencing Center for Infectious Disease"/>
            <person name="Wu L."/>
            <person name="Ma J."/>
        </authorList>
    </citation>
    <scope>NUCLEOTIDE SEQUENCE [LARGE SCALE GENOMIC DNA]</scope>
    <source>
        <strain evidence="10">CCUG 66188</strain>
    </source>
</reference>
<evidence type="ECO:0000259" key="7">
    <source>
        <dbReference type="Pfam" id="PF07980"/>
    </source>
</evidence>
<evidence type="ECO:0000256" key="6">
    <source>
        <dbReference type="SAM" id="SignalP"/>
    </source>
</evidence>
<evidence type="ECO:0000256" key="5">
    <source>
        <dbReference type="ARBA" id="ARBA00023237"/>
    </source>
</evidence>
<sequence>MKKYIILIATLLFVSLTGCSGFLDEEPDKILNNDQVFSDPKLIKTTLANFYGRVTWGQNTGGAVNDFSFLDEAVRHNRDEINSFDRNWWRVYDYTLIRNINQFLEGIKATAVLSEDEKKPLIAEARFLRAWCYFCTARSLGGMPIVGDQVFDYTPGMDITTMQLPRSSEAGIYDYIIQECNEIAGALPVTTNVNSARANKWTAKMLEARAALYAGSLAKYNVTHPNLTVEGGIVGIDAGKASAYYQKAFAAADDVVKNSPYVLQARKNDNKARNFFEAVSVKSNNTEVIWSRDYLVPNSKHYYTKDCIPRSIAGEATSCYLSVLLNLVEEFEPVDTATPGQGAKFNIGTIASPVFYNTPTELFEARDPRLGGTVLYPGSFFGGAEIVLQAGQLVKDGSSWRKVAASFDNMGDKDANGKLVTSVNGPIMSNDINVNKTGFTILKFLDENPSASTFTGSDTWSTYFRMAEAYLIAAEALVETNKADDALPYINKVRERAGVKPLATVTFDNIVHERRVEFAFEDQRYWDMKRWRLADKLWNRQAETAKRRGLYPYLVVAPGDPNNGKWFFEEVNMNFLYPNNMHFEDRNYYADIDQGWINKNPKLKKNPYQ</sequence>
<dbReference type="Pfam" id="PF14322">
    <property type="entry name" value="SusD-like_3"/>
    <property type="match status" value="1"/>
</dbReference>
<dbReference type="InterPro" id="IPR012944">
    <property type="entry name" value="SusD_RagB_dom"/>
</dbReference>
<dbReference type="RefSeq" id="WP_379996586.1">
    <property type="nucleotide sequence ID" value="NZ_JBHSGN010000072.1"/>
</dbReference>
<gene>
    <name evidence="9" type="ORF">ACFO6W_11690</name>
</gene>
<keyword evidence="10" id="KW-1185">Reference proteome</keyword>
<proteinExistence type="inferred from homology"/>
<feature type="chain" id="PRO_5045928827" evidence="6">
    <location>
        <begin position="21"/>
        <end position="609"/>
    </location>
</feature>
<keyword evidence="3 6" id="KW-0732">Signal</keyword>
<evidence type="ECO:0000313" key="9">
    <source>
        <dbReference type="EMBL" id="MFC4674359.1"/>
    </source>
</evidence>
<dbReference type="Gene3D" id="1.25.40.390">
    <property type="match status" value="1"/>
</dbReference>
<dbReference type="Proteomes" id="UP001596023">
    <property type="component" value="Unassembled WGS sequence"/>
</dbReference>
<dbReference type="Pfam" id="PF07980">
    <property type="entry name" value="SusD_RagB"/>
    <property type="match status" value="1"/>
</dbReference>
<comment type="caution">
    <text evidence="9">The sequence shown here is derived from an EMBL/GenBank/DDBJ whole genome shotgun (WGS) entry which is preliminary data.</text>
</comment>
<keyword evidence="4" id="KW-0472">Membrane</keyword>
<keyword evidence="5" id="KW-0998">Cell outer membrane</keyword>
<evidence type="ECO:0000313" key="10">
    <source>
        <dbReference type="Proteomes" id="UP001596023"/>
    </source>
</evidence>
<accession>A0ABV9KWT5</accession>
<evidence type="ECO:0000256" key="1">
    <source>
        <dbReference type="ARBA" id="ARBA00004442"/>
    </source>
</evidence>
<comment type="subcellular location">
    <subcellularLocation>
        <location evidence="1">Cell outer membrane</location>
    </subcellularLocation>
</comment>
<dbReference type="PROSITE" id="PS51257">
    <property type="entry name" value="PROKAR_LIPOPROTEIN"/>
    <property type="match status" value="1"/>
</dbReference>
<name>A0ABV9KWT5_9BACT</name>
<dbReference type="InterPro" id="IPR011990">
    <property type="entry name" value="TPR-like_helical_dom_sf"/>
</dbReference>